<dbReference type="OrthoDB" id="270970at2759"/>
<organism evidence="5 6">
    <name type="scientific">Naegleria fowleri</name>
    <name type="common">Brain eating amoeba</name>
    <dbReference type="NCBI Taxonomy" id="5763"/>
    <lineage>
        <taxon>Eukaryota</taxon>
        <taxon>Discoba</taxon>
        <taxon>Heterolobosea</taxon>
        <taxon>Tetramitia</taxon>
        <taxon>Eutetramitia</taxon>
        <taxon>Vahlkampfiidae</taxon>
        <taxon>Naegleria</taxon>
    </lineage>
</organism>
<dbReference type="GO" id="GO:0016020">
    <property type="term" value="C:membrane"/>
    <property type="evidence" value="ECO:0007669"/>
    <property type="project" value="TreeGrafter"/>
</dbReference>
<dbReference type="PRINTS" id="PR00360">
    <property type="entry name" value="C2DOMAIN"/>
</dbReference>
<dbReference type="InterPro" id="IPR000008">
    <property type="entry name" value="C2_dom"/>
</dbReference>
<dbReference type="Proteomes" id="UP000444721">
    <property type="component" value="Unassembled WGS sequence"/>
</dbReference>
<dbReference type="GeneID" id="68119821"/>
<keyword evidence="1" id="KW-0479">Metal-binding</keyword>
<evidence type="ECO:0000259" key="4">
    <source>
        <dbReference type="PROSITE" id="PS50004"/>
    </source>
</evidence>
<evidence type="ECO:0000256" key="3">
    <source>
        <dbReference type="SAM" id="MobiDB-lite"/>
    </source>
</evidence>
<dbReference type="PANTHER" id="PTHR45911:SF4">
    <property type="entry name" value="MULTIPLE C2 AND TRANSMEMBRANE DOMAIN-CONTAINING PROTEIN"/>
    <property type="match status" value="1"/>
</dbReference>
<comment type="caution">
    <text evidence="5">The sequence shown here is derived from an EMBL/GenBank/DDBJ whole genome shotgun (WGS) entry which is preliminary data.</text>
</comment>
<protein>
    <recommendedName>
        <fullName evidence="4">C2 domain-containing protein</fullName>
    </recommendedName>
</protein>
<feature type="region of interest" description="Disordered" evidence="3">
    <location>
        <begin position="164"/>
        <end position="186"/>
    </location>
</feature>
<name>A0A6A5C0Z0_NAEFO</name>
<dbReference type="VEuPathDB" id="AmoebaDB:NF0130670"/>
<dbReference type="RefSeq" id="XP_044566059.1">
    <property type="nucleotide sequence ID" value="XM_044703144.1"/>
</dbReference>
<dbReference type="OMA" id="DITHEYD"/>
<reference evidence="5 6" key="1">
    <citation type="journal article" date="2019" name="Sci. Rep.">
        <title>Nanopore sequencing improves the draft genome of the human pathogenic amoeba Naegleria fowleri.</title>
        <authorList>
            <person name="Liechti N."/>
            <person name="Schurch N."/>
            <person name="Bruggmann R."/>
            <person name="Wittwer M."/>
        </authorList>
    </citation>
    <scope>NUCLEOTIDE SEQUENCE [LARGE SCALE GENOMIC DNA]</scope>
    <source>
        <strain evidence="5 6">ATCC 30894</strain>
    </source>
</reference>
<dbReference type="Pfam" id="PF00168">
    <property type="entry name" value="C2"/>
    <property type="match status" value="1"/>
</dbReference>
<sequence length="378" mass="43449">MNEFQENDSFVVKIEKGENLMAADINGFSDPYCKVTLNDKFEKRTQIKKKTLNPQWNEIITFYCINTKKSILKIKIDVYDWDLITDDDFIGSYTLMLEIHDLTPGVEYPKELPLQGAKSGTVHIKYKWVKGGNSHHHERSTTTTPPPFASYKYRPHISHSISAPSLEDQSHVTTDHSLHSSKSLRSHSHQEYQYEESPFDNEISHDTFKIISVFGSHFAPQVPSEFVLVGSNRDEENGVFVASLFGSVSKNILSITYNRMHKDENNKNFMHEAEEFISNFFKNLKREAEACEDGIYSLKSKAVDITHEYDGEGKYNRVLQTQCKSTVKQKTMHVICLTCNMSDHVMLNYVLFSPNQEQFQENARMKVLFDIASNTTAN</sequence>
<evidence type="ECO:0000313" key="6">
    <source>
        <dbReference type="Proteomes" id="UP000444721"/>
    </source>
</evidence>
<dbReference type="VEuPathDB" id="AmoebaDB:FDP41_012606"/>
<dbReference type="InterPro" id="IPR035892">
    <property type="entry name" value="C2_domain_sf"/>
</dbReference>
<evidence type="ECO:0000313" key="5">
    <source>
        <dbReference type="EMBL" id="KAF0981346.1"/>
    </source>
</evidence>
<keyword evidence="6" id="KW-1185">Reference proteome</keyword>
<dbReference type="AlphaFoldDB" id="A0A6A5C0Z0"/>
<dbReference type="VEuPathDB" id="AmoebaDB:NfTy_024300"/>
<dbReference type="SUPFAM" id="SSF49562">
    <property type="entry name" value="C2 domain (Calcium/lipid-binding domain, CaLB)"/>
    <property type="match status" value="1"/>
</dbReference>
<dbReference type="PANTHER" id="PTHR45911">
    <property type="entry name" value="C2 DOMAIN-CONTAINING PROTEIN"/>
    <property type="match status" value="1"/>
</dbReference>
<dbReference type="SMART" id="SM00239">
    <property type="entry name" value="C2"/>
    <property type="match status" value="1"/>
</dbReference>
<proteinExistence type="predicted"/>
<keyword evidence="2" id="KW-0106">Calcium</keyword>
<dbReference type="GO" id="GO:0005509">
    <property type="term" value="F:calcium ion binding"/>
    <property type="evidence" value="ECO:0007669"/>
    <property type="project" value="TreeGrafter"/>
</dbReference>
<dbReference type="EMBL" id="VFQX01000015">
    <property type="protein sequence ID" value="KAF0981346.1"/>
    <property type="molecule type" value="Genomic_DNA"/>
</dbReference>
<evidence type="ECO:0000256" key="2">
    <source>
        <dbReference type="ARBA" id="ARBA00022837"/>
    </source>
</evidence>
<feature type="compositionally biased region" description="Basic and acidic residues" evidence="3">
    <location>
        <begin position="168"/>
        <end position="178"/>
    </location>
</feature>
<gene>
    <name evidence="5" type="ORF">FDP41_012606</name>
</gene>
<evidence type="ECO:0000256" key="1">
    <source>
        <dbReference type="ARBA" id="ARBA00022723"/>
    </source>
</evidence>
<dbReference type="PROSITE" id="PS50004">
    <property type="entry name" value="C2"/>
    <property type="match status" value="1"/>
</dbReference>
<feature type="domain" description="C2" evidence="4">
    <location>
        <begin position="1"/>
        <end position="112"/>
    </location>
</feature>
<accession>A0A6A5C0Z0</accession>
<dbReference type="Gene3D" id="2.60.40.150">
    <property type="entry name" value="C2 domain"/>
    <property type="match status" value="1"/>
</dbReference>